<gene>
    <name evidence="4" type="ORF">SEMRO_76_G041630.1</name>
</gene>
<protein>
    <submittedName>
        <fullName evidence="4">ANK</fullName>
    </submittedName>
</protein>
<name>A0A9N8H5K4_9STRA</name>
<proteinExistence type="predicted"/>
<comment type="caution">
    <text evidence="4">The sequence shown here is derived from an EMBL/GenBank/DDBJ whole genome shotgun (WGS) entry which is preliminary data.</text>
</comment>
<feature type="compositionally biased region" description="Low complexity" evidence="3">
    <location>
        <begin position="215"/>
        <end position="230"/>
    </location>
</feature>
<evidence type="ECO:0000256" key="3">
    <source>
        <dbReference type="SAM" id="MobiDB-lite"/>
    </source>
</evidence>
<sequence>MKRRLGEGVGGKATKVQRIMSSLPDRMLHKANAIQEARPDNTIKEHTGVDLEFPSYAALTDFFHAPTQAEIDAYQHDILAAVRSSKIDTLREFHAAGRPMKCSNEFGESILHLACRKGLVQVAKFLIQEAGVPVQVCDDYGRNPLHDACWVHKPNFELMDMVLSKCPDLLFIKDRRGHTPLSFARRDQWKSWNDYLKSKSPEFLKPKKLLERSSDSSSSSKTTNTPSTVVAATAPSTPVVAAKRFSAGAIASKGISLPSFKLQVAAKGICLPGFTDVAVVKKSPSEAKIATGGGVKLPSAGITLPSSGVKLPVPTASPVLKGPPTTTTNHPGAPKEAPVLPLTPANTPATGMPAMIRLPNGTVVALPSIAAVSKTGINVLLQAASSAKSPSPTKQNPTATAG</sequence>
<dbReference type="EMBL" id="CAICTM010000075">
    <property type="protein sequence ID" value="CAB9500125.1"/>
    <property type="molecule type" value="Genomic_DNA"/>
</dbReference>
<dbReference type="PANTHER" id="PTHR24198">
    <property type="entry name" value="ANKYRIN REPEAT AND PROTEIN KINASE DOMAIN-CONTAINING PROTEIN"/>
    <property type="match status" value="1"/>
</dbReference>
<evidence type="ECO:0000256" key="1">
    <source>
        <dbReference type="ARBA" id="ARBA00022737"/>
    </source>
</evidence>
<dbReference type="OrthoDB" id="204260at2759"/>
<dbReference type="AlphaFoldDB" id="A0A9N8H5K4"/>
<organism evidence="4 5">
    <name type="scientific">Seminavis robusta</name>
    <dbReference type="NCBI Taxonomy" id="568900"/>
    <lineage>
        <taxon>Eukaryota</taxon>
        <taxon>Sar</taxon>
        <taxon>Stramenopiles</taxon>
        <taxon>Ochrophyta</taxon>
        <taxon>Bacillariophyta</taxon>
        <taxon>Bacillariophyceae</taxon>
        <taxon>Bacillariophycidae</taxon>
        <taxon>Naviculales</taxon>
        <taxon>Naviculaceae</taxon>
        <taxon>Seminavis</taxon>
    </lineage>
</organism>
<keyword evidence="2" id="KW-0040">ANK repeat</keyword>
<dbReference type="InterPro" id="IPR002110">
    <property type="entry name" value="Ankyrin_rpt"/>
</dbReference>
<dbReference type="PANTHER" id="PTHR24198:SF165">
    <property type="entry name" value="ANKYRIN REPEAT-CONTAINING PROTEIN-RELATED"/>
    <property type="match status" value="1"/>
</dbReference>
<evidence type="ECO:0000256" key="2">
    <source>
        <dbReference type="ARBA" id="ARBA00023043"/>
    </source>
</evidence>
<evidence type="ECO:0000313" key="4">
    <source>
        <dbReference type="EMBL" id="CAB9500125.1"/>
    </source>
</evidence>
<dbReference type="SUPFAM" id="SSF48403">
    <property type="entry name" value="Ankyrin repeat"/>
    <property type="match status" value="1"/>
</dbReference>
<feature type="region of interest" description="Disordered" evidence="3">
    <location>
        <begin position="210"/>
        <end position="230"/>
    </location>
</feature>
<dbReference type="Gene3D" id="1.25.40.20">
    <property type="entry name" value="Ankyrin repeat-containing domain"/>
    <property type="match status" value="1"/>
</dbReference>
<dbReference type="Proteomes" id="UP001153069">
    <property type="component" value="Unassembled WGS sequence"/>
</dbReference>
<dbReference type="SMART" id="SM00248">
    <property type="entry name" value="ANK"/>
    <property type="match status" value="2"/>
</dbReference>
<keyword evidence="5" id="KW-1185">Reference proteome</keyword>
<dbReference type="Pfam" id="PF12796">
    <property type="entry name" value="Ank_2"/>
    <property type="match status" value="1"/>
</dbReference>
<keyword evidence="1" id="KW-0677">Repeat</keyword>
<reference evidence="4" key="1">
    <citation type="submission" date="2020-06" db="EMBL/GenBank/DDBJ databases">
        <authorList>
            <consortium name="Plant Systems Biology data submission"/>
        </authorList>
    </citation>
    <scope>NUCLEOTIDE SEQUENCE</scope>
    <source>
        <strain evidence="4">D6</strain>
    </source>
</reference>
<evidence type="ECO:0000313" key="5">
    <source>
        <dbReference type="Proteomes" id="UP001153069"/>
    </source>
</evidence>
<dbReference type="InterPro" id="IPR036770">
    <property type="entry name" value="Ankyrin_rpt-contain_sf"/>
</dbReference>
<accession>A0A9N8H5K4</accession>